<dbReference type="AlphaFoldDB" id="A0AAP3XQ14"/>
<feature type="modified residue" description="4-aspartylphosphate" evidence="1">
    <location>
        <position position="75"/>
    </location>
</feature>
<dbReference type="Gene3D" id="3.20.20.450">
    <property type="entry name" value="EAL domain"/>
    <property type="match status" value="1"/>
</dbReference>
<dbReference type="CDD" id="cd01948">
    <property type="entry name" value="EAL"/>
    <property type="match status" value="1"/>
</dbReference>
<evidence type="ECO:0000313" key="4">
    <source>
        <dbReference type="EMBL" id="MDF1586244.1"/>
    </source>
</evidence>
<sequence length="396" mass="43405">MVARLLLVSIMKTIERERPAQEPRPLCYVVDDEKGILSFVELALSGMGFEVRCFDDLPAIEAGLGQELPRLVIMDISLAGADAVDLLRRLAALRYDGAVLLISGLDEATIEQVGSVGRRLGLAMLPHLRKPFRGGELRERLVEHVGLGSTLGPPDLDQALEEGRLEMWYQPKIGLRERRVLGCEALLRLRHPFFGVLGPDSFLRGVGGERMRRVTLAVLDRVEADLEAWPDLFSSIAINMPASSFVDGAVCERLCEVARRQGAGRLVVEMTEDELMSDVESIFLAATKARIYGVELSIDDFGTGFTSLALLREIPFAELKIDRCFVKGCAVVPKERTIVKAIVDLAHNLSARAVGEGIENVEDLEALSGLGCDVGQGFFFARPQPPAGYAGFVRDF</sequence>
<dbReference type="PROSITE" id="PS50110">
    <property type="entry name" value="RESPONSE_REGULATORY"/>
    <property type="match status" value="1"/>
</dbReference>
<dbReference type="CDD" id="cd00156">
    <property type="entry name" value="REC"/>
    <property type="match status" value="1"/>
</dbReference>
<dbReference type="InterPro" id="IPR011006">
    <property type="entry name" value="CheY-like_superfamily"/>
</dbReference>
<evidence type="ECO:0000259" key="3">
    <source>
        <dbReference type="PROSITE" id="PS50883"/>
    </source>
</evidence>
<accession>A0AAP3XQ14</accession>
<dbReference type="SUPFAM" id="SSF141868">
    <property type="entry name" value="EAL domain-like"/>
    <property type="match status" value="1"/>
</dbReference>
<dbReference type="PROSITE" id="PS50883">
    <property type="entry name" value="EAL"/>
    <property type="match status" value="1"/>
</dbReference>
<dbReference type="EMBL" id="JARGEQ010000079">
    <property type="protein sequence ID" value="MDF1586244.1"/>
    <property type="molecule type" value="Genomic_DNA"/>
</dbReference>
<dbReference type="SUPFAM" id="SSF52172">
    <property type="entry name" value="CheY-like"/>
    <property type="match status" value="1"/>
</dbReference>
<dbReference type="Proteomes" id="UP001301140">
    <property type="component" value="Unassembled WGS sequence"/>
</dbReference>
<dbReference type="SMART" id="SM00052">
    <property type="entry name" value="EAL"/>
    <property type="match status" value="1"/>
</dbReference>
<dbReference type="InterPro" id="IPR050706">
    <property type="entry name" value="Cyclic-di-GMP_PDE-like"/>
</dbReference>
<feature type="domain" description="EAL" evidence="3">
    <location>
        <begin position="149"/>
        <end position="396"/>
    </location>
</feature>
<dbReference type="Pfam" id="PF00072">
    <property type="entry name" value="Response_reg"/>
    <property type="match status" value="1"/>
</dbReference>
<dbReference type="PANTHER" id="PTHR33121">
    <property type="entry name" value="CYCLIC DI-GMP PHOSPHODIESTERASE PDEF"/>
    <property type="match status" value="1"/>
</dbReference>
<dbReference type="GO" id="GO:0000160">
    <property type="term" value="P:phosphorelay signal transduction system"/>
    <property type="evidence" value="ECO:0007669"/>
    <property type="project" value="InterPro"/>
</dbReference>
<dbReference type="PANTHER" id="PTHR33121:SF70">
    <property type="entry name" value="SIGNALING PROTEIN YKOW"/>
    <property type="match status" value="1"/>
</dbReference>
<dbReference type="InterPro" id="IPR001633">
    <property type="entry name" value="EAL_dom"/>
</dbReference>
<dbReference type="SMART" id="SM00448">
    <property type="entry name" value="REC"/>
    <property type="match status" value="1"/>
</dbReference>
<dbReference type="InterPro" id="IPR035919">
    <property type="entry name" value="EAL_sf"/>
</dbReference>
<evidence type="ECO:0000259" key="2">
    <source>
        <dbReference type="PROSITE" id="PS50110"/>
    </source>
</evidence>
<gene>
    <name evidence="4" type="ORF">PZ740_07580</name>
</gene>
<dbReference type="InterPro" id="IPR001789">
    <property type="entry name" value="Sig_transdc_resp-reg_receiver"/>
</dbReference>
<dbReference type="Pfam" id="PF00563">
    <property type="entry name" value="EAL"/>
    <property type="match status" value="1"/>
</dbReference>
<name>A0AAP3XQ14_9PROT</name>
<feature type="domain" description="Response regulatory" evidence="2">
    <location>
        <begin position="26"/>
        <end position="145"/>
    </location>
</feature>
<evidence type="ECO:0000313" key="5">
    <source>
        <dbReference type="Proteomes" id="UP001301140"/>
    </source>
</evidence>
<keyword evidence="1" id="KW-0597">Phosphoprotein</keyword>
<proteinExistence type="predicted"/>
<reference evidence="4 5" key="1">
    <citation type="submission" date="2023-03" db="EMBL/GenBank/DDBJ databases">
        <title>YIM 152171 draft genome.</title>
        <authorList>
            <person name="Yang Z."/>
        </authorList>
    </citation>
    <scope>NUCLEOTIDE SEQUENCE [LARGE SCALE GENOMIC DNA]</scope>
    <source>
        <strain evidence="4 5">YIM 152171</strain>
    </source>
</reference>
<organism evidence="4 5">
    <name type="scientific">Marinimicrococcus flavescens</name>
    <dbReference type="NCBI Taxonomy" id="3031815"/>
    <lineage>
        <taxon>Bacteria</taxon>
        <taxon>Pseudomonadati</taxon>
        <taxon>Pseudomonadota</taxon>
        <taxon>Alphaproteobacteria</taxon>
        <taxon>Geminicoccales</taxon>
        <taxon>Geminicoccaceae</taxon>
        <taxon>Marinimicrococcus</taxon>
    </lineage>
</organism>
<dbReference type="Gene3D" id="3.40.50.2300">
    <property type="match status" value="1"/>
</dbReference>
<dbReference type="RefSeq" id="WP_327788661.1">
    <property type="nucleotide sequence ID" value="NZ_JARGEQ010000079.1"/>
</dbReference>
<comment type="caution">
    <text evidence="4">The sequence shown here is derived from an EMBL/GenBank/DDBJ whole genome shotgun (WGS) entry which is preliminary data.</text>
</comment>
<dbReference type="GO" id="GO:0071111">
    <property type="term" value="F:cyclic-guanylate-specific phosphodiesterase activity"/>
    <property type="evidence" value="ECO:0007669"/>
    <property type="project" value="InterPro"/>
</dbReference>
<keyword evidence="5" id="KW-1185">Reference proteome</keyword>
<protein>
    <submittedName>
        <fullName evidence="4">EAL domain-containing protein</fullName>
    </submittedName>
</protein>
<evidence type="ECO:0000256" key="1">
    <source>
        <dbReference type="PROSITE-ProRule" id="PRU00169"/>
    </source>
</evidence>